<evidence type="ECO:0000259" key="7">
    <source>
        <dbReference type="Pfam" id="PF01494"/>
    </source>
</evidence>
<feature type="region of interest" description="Disordered" evidence="6">
    <location>
        <begin position="1"/>
        <end position="20"/>
    </location>
</feature>
<keyword evidence="9" id="KW-1185">Reference proteome</keyword>
<evidence type="ECO:0000256" key="3">
    <source>
        <dbReference type="ARBA" id="ARBA00022827"/>
    </source>
</evidence>
<dbReference type="PANTHER" id="PTHR13789:SF236">
    <property type="entry name" value="MONOOXYGENASE, PUTATIVE (AFU_ORTHOLOGUE AFUA_6G12060)-RELATED"/>
    <property type="match status" value="1"/>
</dbReference>
<proteinExistence type="inferred from homology"/>
<dbReference type="EMBL" id="RYZW01000092">
    <property type="protein sequence ID" value="TDZ49629.1"/>
    <property type="molecule type" value="Genomic_DNA"/>
</dbReference>
<protein>
    <submittedName>
        <fullName evidence="8">FAD-dependent monooxygenase fsr3</fullName>
    </submittedName>
</protein>
<dbReference type="STRING" id="5466.A0A4R8R5V4"/>
<organism evidence="8 9">
    <name type="scientific">Colletotrichum trifolii</name>
    <dbReference type="NCBI Taxonomy" id="5466"/>
    <lineage>
        <taxon>Eukaryota</taxon>
        <taxon>Fungi</taxon>
        <taxon>Dikarya</taxon>
        <taxon>Ascomycota</taxon>
        <taxon>Pezizomycotina</taxon>
        <taxon>Sordariomycetes</taxon>
        <taxon>Hypocreomycetidae</taxon>
        <taxon>Glomerellales</taxon>
        <taxon>Glomerellaceae</taxon>
        <taxon>Colletotrichum</taxon>
        <taxon>Colletotrichum orbiculare species complex</taxon>
    </lineage>
</organism>
<evidence type="ECO:0000256" key="2">
    <source>
        <dbReference type="ARBA" id="ARBA00022630"/>
    </source>
</evidence>
<name>A0A4R8R5V4_COLTR</name>
<dbReference type="InterPro" id="IPR036188">
    <property type="entry name" value="FAD/NAD-bd_sf"/>
</dbReference>
<comment type="similarity">
    <text evidence="1">Belongs to the paxM FAD-dependent monooxygenase family.</text>
</comment>
<feature type="domain" description="FAD-binding" evidence="7">
    <location>
        <begin position="44"/>
        <end position="386"/>
    </location>
</feature>
<evidence type="ECO:0000256" key="6">
    <source>
        <dbReference type="SAM" id="MobiDB-lite"/>
    </source>
</evidence>
<dbReference type="InterPro" id="IPR002938">
    <property type="entry name" value="FAD-bd"/>
</dbReference>
<dbReference type="Proteomes" id="UP000295703">
    <property type="component" value="Unassembled WGS sequence"/>
</dbReference>
<dbReference type="PANTHER" id="PTHR13789">
    <property type="entry name" value="MONOOXYGENASE"/>
    <property type="match status" value="1"/>
</dbReference>
<evidence type="ECO:0000256" key="1">
    <source>
        <dbReference type="ARBA" id="ARBA00007992"/>
    </source>
</evidence>
<dbReference type="GO" id="GO:0004497">
    <property type="term" value="F:monooxygenase activity"/>
    <property type="evidence" value="ECO:0007669"/>
    <property type="project" value="UniProtKB-KW"/>
</dbReference>
<keyword evidence="2" id="KW-0285">Flavoprotein</keyword>
<dbReference type="AlphaFoldDB" id="A0A4R8R5V4"/>
<evidence type="ECO:0000256" key="5">
    <source>
        <dbReference type="ARBA" id="ARBA00023033"/>
    </source>
</evidence>
<keyword evidence="4" id="KW-0560">Oxidoreductase</keyword>
<dbReference type="SUPFAM" id="SSF51905">
    <property type="entry name" value="FAD/NAD(P)-binding domain"/>
    <property type="match status" value="1"/>
</dbReference>
<keyword evidence="3" id="KW-0274">FAD</keyword>
<dbReference type="Pfam" id="PF01494">
    <property type="entry name" value="FAD_binding_3"/>
    <property type="match status" value="1"/>
</dbReference>
<comment type="caution">
    <text evidence="8">The sequence shown here is derived from an EMBL/GenBank/DDBJ whole genome shotgun (WGS) entry which is preliminary data.</text>
</comment>
<evidence type="ECO:0000256" key="4">
    <source>
        <dbReference type="ARBA" id="ARBA00023002"/>
    </source>
</evidence>
<reference evidence="8 9" key="1">
    <citation type="submission" date="2018-12" db="EMBL/GenBank/DDBJ databases">
        <title>Genome sequence and assembly of Colletotrichum trifolii.</title>
        <authorList>
            <person name="Gan P."/>
            <person name="Shirasu K."/>
        </authorList>
    </citation>
    <scope>NUCLEOTIDE SEQUENCE [LARGE SCALE GENOMIC DNA]</scope>
    <source>
        <strain evidence="8 9">543-2</strain>
    </source>
</reference>
<dbReference type="PRINTS" id="PR00420">
    <property type="entry name" value="RNGMNOXGNASE"/>
</dbReference>
<accession>A0A4R8R5V4</accession>
<dbReference type="Gene3D" id="3.50.50.60">
    <property type="entry name" value="FAD/NAD(P)-binding domain"/>
    <property type="match status" value="1"/>
</dbReference>
<dbReference type="GO" id="GO:0071949">
    <property type="term" value="F:FAD binding"/>
    <property type="evidence" value="ECO:0007669"/>
    <property type="project" value="InterPro"/>
</dbReference>
<dbReference type="InterPro" id="IPR050493">
    <property type="entry name" value="FAD-dep_Monooxygenase_BioMet"/>
</dbReference>
<gene>
    <name evidence="8" type="primary">fsr3-2</name>
    <name evidence="8" type="ORF">CTRI78_v007985</name>
</gene>
<keyword evidence="5 8" id="KW-0503">Monooxygenase</keyword>
<evidence type="ECO:0000313" key="9">
    <source>
        <dbReference type="Proteomes" id="UP000295703"/>
    </source>
</evidence>
<sequence length="505" mass="55065">MTSFEETPQAKLAVPAEQKSSTAPPIYRENTIVDGVLRHPPSGVKVVVVGGGIAGLFTAVECWRKGHEVVVLEKAGQSSDHGDVFGIGPSGLSTLAKYPSMLEEYNTIAQAAQWRFLYENGTQIAPESEYEYNKEGVAKHAAYPLYIKSIIRRNQLAKMLADQCARLGIPIHFNVSVTAYEENEDLGFATAVADNGHRFTGDVVIAADGIGTKSHAVILGHPTRANGTGFVMYRAVVPSSLLVHHPNVRRVVSKEQKPNVSMFFGGPGGQHHVITTLPDVVCYITLVKDDGEASESWSNRATGAEILSRLAEPENIDPLVTDGYKAIATENVAVKWLLAMRNPQPKWVSKGGRIVQVGDSAHSFLPSSGNGANTALESAITIAECLHQGGKSGANVATRVYQLLRYQRATIIQHTGLRNRQQIILKPSEGMLHQGKWLWAHQPEAYARDNFAQARAHIEHGAAFENTNLPPGHKFEDWTMEDEIAKEQAGVYLQDLKTNGDWGLV</sequence>
<evidence type="ECO:0000313" key="8">
    <source>
        <dbReference type="EMBL" id="TDZ49629.1"/>
    </source>
</evidence>